<dbReference type="Proteomes" id="UP001209083">
    <property type="component" value="Chromosome"/>
</dbReference>
<sequence length="254" mass="26993">MTDQLLVEQKSDALYVTFNRAAQRNAMSWEMYQGLQAACERADAEDSVRVMVLRGAGGTAFVAGTDIAQFKGFTGQDGIEYEQRISAILGRLAAVRVPVIAAIEGFCIGGGLGIAAVADLRIADRGAKFGVPIARTLGNCLSASTLSVLVSLVGRARATDLLMTARLMSADEALASGFVTTVSDDVDAEVEALVRRLGSSAPLTLWATKEAMRRIYAGSTVDDEDIVSLVYGSEDFANAVTAFTSKRKPVWQGR</sequence>
<dbReference type="Gene3D" id="3.90.226.10">
    <property type="entry name" value="2-enoyl-CoA Hydratase, Chain A, domain 1"/>
    <property type="match status" value="1"/>
</dbReference>
<organism evidence="1 2">
    <name type="scientific">Saxibacter everestensis</name>
    <dbReference type="NCBI Taxonomy" id="2909229"/>
    <lineage>
        <taxon>Bacteria</taxon>
        <taxon>Bacillati</taxon>
        <taxon>Actinomycetota</taxon>
        <taxon>Actinomycetes</taxon>
        <taxon>Micrococcales</taxon>
        <taxon>Brevibacteriaceae</taxon>
        <taxon>Saxibacter</taxon>
    </lineage>
</organism>
<dbReference type="CDD" id="cd06558">
    <property type="entry name" value="crotonase-like"/>
    <property type="match status" value="1"/>
</dbReference>
<dbReference type="InterPro" id="IPR029045">
    <property type="entry name" value="ClpP/crotonase-like_dom_sf"/>
</dbReference>
<evidence type="ECO:0000313" key="1">
    <source>
        <dbReference type="EMBL" id="WGW12554.1"/>
    </source>
</evidence>
<dbReference type="Pfam" id="PF00378">
    <property type="entry name" value="ECH_1"/>
    <property type="match status" value="1"/>
</dbReference>
<dbReference type="PANTHER" id="PTHR11941">
    <property type="entry name" value="ENOYL-COA HYDRATASE-RELATED"/>
    <property type="match status" value="1"/>
</dbReference>
<dbReference type="NCBIfam" id="NF004796">
    <property type="entry name" value="PRK06144.1"/>
    <property type="match status" value="1"/>
</dbReference>
<gene>
    <name evidence="1" type="ORF">LWF01_01950</name>
</gene>
<dbReference type="InterPro" id="IPR001753">
    <property type="entry name" value="Enoyl-CoA_hydra/iso"/>
</dbReference>
<proteinExistence type="predicted"/>
<protein>
    <submittedName>
        <fullName evidence="1">Enoyl-CoA hydratase/isomerase family protein</fullName>
    </submittedName>
</protein>
<reference evidence="1 2" key="1">
    <citation type="submission" date="2023-05" db="EMBL/GenBank/DDBJ databases">
        <title>Lithophilousrod everest ZFBP1038 complete genpme.</title>
        <authorList>
            <person name="Tian M."/>
        </authorList>
    </citation>
    <scope>NUCLEOTIDE SEQUENCE [LARGE SCALE GENOMIC DNA]</scope>
    <source>
        <strain evidence="1 2">ZFBP1038</strain>
    </source>
</reference>
<dbReference type="PANTHER" id="PTHR11941:SF54">
    <property type="entry name" value="ENOYL-COA HYDRATASE, MITOCHONDRIAL"/>
    <property type="match status" value="1"/>
</dbReference>
<dbReference type="RefSeq" id="WP_349639357.1">
    <property type="nucleotide sequence ID" value="NZ_CP090958.1"/>
</dbReference>
<name>A0ABY8QVZ9_9MICO</name>
<dbReference type="EMBL" id="CP090958">
    <property type="protein sequence ID" value="WGW12554.1"/>
    <property type="molecule type" value="Genomic_DNA"/>
</dbReference>
<accession>A0ABY8QVZ9</accession>
<evidence type="ECO:0000313" key="2">
    <source>
        <dbReference type="Proteomes" id="UP001209083"/>
    </source>
</evidence>
<dbReference type="SUPFAM" id="SSF52096">
    <property type="entry name" value="ClpP/crotonase"/>
    <property type="match status" value="1"/>
</dbReference>
<keyword evidence="2" id="KW-1185">Reference proteome</keyword>